<dbReference type="OrthoDB" id="9134833at2"/>
<gene>
    <name evidence="1" type="ORF">SAMN06296008_10979</name>
</gene>
<evidence type="ECO:0000313" key="1">
    <source>
        <dbReference type="EMBL" id="SMC61893.1"/>
    </source>
</evidence>
<keyword evidence="2" id="KW-1185">Reference proteome</keyword>
<dbReference type="STRING" id="1938817.SAMN06296008_10979"/>
<dbReference type="AlphaFoldDB" id="A0A1W2AML3"/>
<dbReference type="Proteomes" id="UP000192708">
    <property type="component" value="Unassembled WGS sequence"/>
</dbReference>
<dbReference type="RefSeq" id="WP_084283869.1">
    <property type="nucleotide sequence ID" value="NZ_FWXJ01000009.1"/>
</dbReference>
<name>A0A1W2AML3_9BURK</name>
<accession>A0A1W2AML3</accession>
<proteinExistence type="predicted"/>
<organism evidence="1 2">
    <name type="scientific">Polynucleobacter kasalickyi</name>
    <dbReference type="NCBI Taxonomy" id="1938817"/>
    <lineage>
        <taxon>Bacteria</taxon>
        <taxon>Pseudomonadati</taxon>
        <taxon>Pseudomonadota</taxon>
        <taxon>Betaproteobacteria</taxon>
        <taxon>Burkholderiales</taxon>
        <taxon>Burkholderiaceae</taxon>
        <taxon>Polynucleobacter</taxon>
    </lineage>
</organism>
<sequence length="142" mass="16380">MDHSHKYETYLHFIEALEALKKMPQFPPLDSIESELLNEISLCWKKENSLLVNEAISIDKIGSRATLHARIKNLRKKGYVDFHNDIDGRKKIIKPTMLAMGYFSTLSHLLAEAVEKNMIRDQSRNRRSTDRVTGDSVAYAFN</sequence>
<dbReference type="EMBL" id="FWXJ01000009">
    <property type="protein sequence ID" value="SMC61893.1"/>
    <property type="molecule type" value="Genomic_DNA"/>
</dbReference>
<evidence type="ECO:0000313" key="2">
    <source>
        <dbReference type="Proteomes" id="UP000192708"/>
    </source>
</evidence>
<protein>
    <submittedName>
        <fullName evidence="1">Uncharacterized protein</fullName>
    </submittedName>
</protein>
<reference evidence="1 2" key="1">
    <citation type="submission" date="2017-04" db="EMBL/GenBank/DDBJ databases">
        <authorList>
            <person name="Afonso C.L."/>
            <person name="Miller P.J."/>
            <person name="Scott M.A."/>
            <person name="Spackman E."/>
            <person name="Goraichik I."/>
            <person name="Dimitrov K.M."/>
            <person name="Suarez D.L."/>
            <person name="Swayne D.E."/>
        </authorList>
    </citation>
    <scope>NUCLEOTIDE SEQUENCE [LARGE SCALE GENOMIC DNA]</scope>
    <source>
        <strain evidence="1 2">VK13</strain>
    </source>
</reference>